<proteinExistence type="predicted"/>
<dbReference type="EMBL" id="LFWU01000027">
    <property type="protein sequence ID" value="KON33542.1"/>
    <property type="molecule type" value="Genomic_DNA"/>
</dbReference>
<comment type="caution">
    <text evidence="2">The sequence shown here is derived from an EMBL/GenBank/DDBJ whole genome shotgun (WGS) entry which is preliminary data.</text>
</comment>
<accession>A0A0M0BY76</accession>
<dbReference type="Proteomes" id="UP000037237">
    <property type="component" value="Unassembled WGS sequence"/>
</dbReference>
<feature type="domain" description="ArnR1-like winged helix-turn-helix" evidence="1">
    <location>
        <begin position="25"/>
        <end position="96"/>
    </location>
</feature>
<dbReference type="SUPFAM" id="SSF46785">
    <property type="entry name" value="Winged helix' DNA-binding domain"/>
    <property type="match status" value="1"/>
</dbReference>
<evidence type="ECO:0000259" key="1">
    <source>
        <dbReference type="Pfam" id="PF14947"/>
    </source>
</evidence>
<dbReference type="Gene3D" id="1.10.10.10">
    <property type="entry name" value="Winged helix-like DNA-binding domain superfamily/Winged helix DNA-binding domain"/>
    <property type="match status" value="1"/>
</dbReference>
<evidence type="ECO:0000313" key="3">
    <source>
        <dbReference type="Proteomes" id="UP000037237"/>
    </source>
</evidence>
<dbReference type="InterPro" id="IPR036388">
    <property type="entry name" value="WH-like_DNA-bd_sf"/>
</dbReference>
<dbReference type="InterPro" id="IPR038723">
    <property type="entry name" value="ArnR1-like_HTH"/>
</dbReference>
<dbReference type="InterPro" id="IPR036390">
    <property type="entry name" value="WH_DNA-bd_sf"/>
</dbReference>
<protein>
    <recommendedName>
        <fullName evidence="1">ArnR1-like winged helix-turn-helix domain-containing protein</fullName>
    </recommendedName>
</protein>
<sequence length="126" mass="14955">MLTCQSSFSIESVLWRCLITKNKNEVKVVAKILRVAAKGSKETEIMERCKLDSMSIENYLSALTELNFLTVEDENEIYCRTTDRGLEFLNTYHRLRWLLWGKDNDFMLMRLLEQMKKREQSPFYVS</sequence>
<gene>
    <name evidence="2" type="ORF">AC477_01435</name>
</gene>
<organism evidence="2 3">
    <name type="scientific">miscellaneous Crenarchaeota group-1 archaeon SG8-32-1</name>
    <dbReference type="NCBI Taxonomy" id="1685124"/>
    <lineage>
        <taxon>Archaea</taxon>
        <taxon>Candidatus Bathyarchaeota</taxon>
        <taxon>MCG-1</taxon>
    </lineage>
</organism>
<dbReference type="Pfam" id="PF14947">
    <property type="entry name" value="HTH_45"/>
    <property type="match status" value="1"/>
</dbReference>
<reference evidence="2 3" key="1">
    <citation type="submission" date="2015-06" db="EMBL/GenBank/DDBJ databases">
        <title>New insights into the roles of widespread benthic archaea in carbon and nitrogen cycling.</title>
        <authorList>
            <person name="Lazar C.S."/>
            <person name="Baker B.J."/>
            <person name="Seitz K.W."/>
            <person name="Hyde A.S."/>
            <person name="Dick G.J."/>
            <person name="Hinrichs K.-U."/>
            <person name="Teske A.P."/>
        </authorList>
    </citation>
    <scope>NUCLEOTIDE SEQUENCE [LARGE SCALE GENOMIC DNA]</scope>
    <source>
        <strain evidence="2">SG8-32-1</strain>
    </source>
</reference>
<evidence type="ECO:0000313" key="2">
    <source>
        <dbReference type="EMBL" id="KON33542.1"/>
    </source>
</evidence>
<dbReference type="AlphaFoldDB" id="A0A0M0BY76"/>
<name>A0A0M0BY76_9ARCH</name>